<proteinExistence type="predicted"/>
<name>A0AA42QU07_ACIJO</name>
<gene>
    <name evidence="2" type="ORF">N5I27_18420</name>
</gene>
<sequence length="142" mass="15678">MAEEVDNRVENETIDVTITVKGALLAEGCSVTSQPDYHLTLLDFYTLKNPKRKLDTAIAVLFSLGVGLLFASISRLITEKLGYKTTFEPYEFIGGVGALFIAALLYGIGFILPNPQKILMKKIEKHFEDNPPTRSTVGAKKQ</sequence>
<evidence type="ECO:0000313" key="2">
    <source>
        <dbReference type="EMBL" id="MDH1440262.1"/>
    </source>
</evidence>
<keyword evidence="1" id="KW-1133">Transmembrane helix</keyword>
<evidence type="ECO:0000313" key="3">
    <source>
        <dbReference type="Proteomes" id="UP001161567"/>
    </source>
</evidence>
<accession>A0AA42QU07</accession>
<reference evidence="2" key="1">
    <citation type="submission" date="2022-09" db="EMBL/GenBank/DDBJ databases">
        <title>Intensive care unit water sources are persistently colonized with multi-drug resistant bacteria and are the site of extensive horizontal gene transfer of antibiotic resistance genes.</title>
        <authorList>
            <person name="Diorio-Toth L."/>
        </authorList>
    </citation>
    <scope>NUCLEOTIDE SEQUENCE</scope>
    <source>
        <strain evidence="2">GD03725</strain>
    </source>
</reference>
<organism evidence="2 3">
    <name type="scientific">Acinetobacter johnsonii</name>
    <dbReference type="NCBI Taxonomy" id="40214"/>
    <lineage>
        <taxon>Bacteria</taxon>
        <taxon>Pseudomonadati</taxon>
        <taxon>Pseudomonadota</taxon>
        <taxon>Gammaproteobacteria</taxon>
        <taxon>Moraxellales</taxon>
        <taxon>Moraxellaceae</taxon>
        <taxon>Acinetobacter</taxon>
    </lineage>
</organism>
<evidence type="ECO:0000256" key="1">
    <source>
        <dbReference type="SAM" id="Phobius"/>
    </source>
</evidence>
<keyword evidence="1" id="KW-0812">Transmembrane</keyword>
<comment type="caution">
    <text evidence="2">The sequence shown here is derived from an EMBL/GenBank/DDBJ whole genome shotgun (WGS) entry which is preliminary data.</text>
</comment>
<dbReference type="EMBL" id="JAOCIL010000003">
    <property type="protein sequence ID" value="MDH1440262.1"/>
    <property type="molecule type" value="Genomic_DNA"/>
</dbReference>
<keyword evidence="1" id="KW-0472">Membrane</keyword>
<protein>
    <submittedName>
        <fullName evidence="2">Uncharacterized protein</fullName>
    </submittedName>
</protein>
<feature type="transmembrane region" description="Helical" evidence="1">
    <location>
        <begin position="57"/>
        <end position="77"/>
    </location>
</feature>
<dbReference type="RefSeq" id="WP_199953188.1">
    <property type="nucleotide sequence ID" value="NZ_JAOCIL010000003.1"/>
</dbReference>
<feature type="transmembrane region" description="Helical" evidence="1">
    <location>
        <begin position="92"/>
        <end position="112"/>
    </location>
</feature>
<dbReference type="AlphaFoldDB" id="A0AA42QU07"/>
<dbReference type="Proteomes" id="UP001161567">
    <property type="component" value="Unassembled WGS sequence"/>
</dbReference>